<dbReference type="PROSITE" id="PS00714">
    <property type="entry name" value="NA_DICARBOXYL_SYMP_2"/>
    <property type="match status" value="1"/>
</dbReference>
<keyword evidence="8" id="KW-0325">Glycoprotein</keyword>
<keyword evidence="12" id="KW-1185">Reference proteome</keyword>
<dbReference type="GO" id="GO:0005313">
    <property type="term" value="F:L-glutamate transmembrane transporter activity"/>
    <property type="evidence" value="ECO:0007669"/>
    <property type="project" value="TreeGrafter"/>
</dbReference>
<dbReference type="GO" id="GO:0005886">
    <property type="term" value="C:plasma membrane"/>
    <property type="evidence" value="ECO:0007669"/>
    <property type="project" value="TreeGrafter"/>
</dbReference>
<evidence type="ECO:0000256" key="6">
    <source>
        <dbReference type="ARBA" id="ARBA00022989"/>
    </source>
</evidence>
<dbReference type="InterPro" id="IPR018107">
    <property type="entry name" value="Na-dicarboxylate_symporter_CS"/>
</dbReference>
<dbReference type="EMBL" id="CANHGI010000006">
    <property type="protein sequence ID" value="CAI5456299.1"/>
    <property type="molecule type" value="Genomic_DNA"/>
</dbReference>
<dbReference type="GO" id="GO:0015501">
    <property type="term" value="F:glutamate:sodium symporter activity"/>
    <property type="evidence" value="ECO:0007669"/>
    <property type="project" value="TreeGrafter"/>
</dbReference>
<dbReference type="PANTHER" id="PTHR11958:SF105">
    <property type="entry name" value="SODIUM-DEPENDENT EXCITATORY AMINO ACID TRANSPORTER GLT-4-RELATED"/>
    <property type="match status" value="1"/>
</dbReference>
<feature type="region of interest" description="Disordered" evidence="10">
    <location>
        <begin position="461"/>
        <end position="507"/>
    </location>
</feature>
<dbReference type="PANTHER" id="PTHR11958">
    <property type="entry name" value="SODIUM/DICARBOXYLATE SYMPORTER-RELATED"/>
    <property type="match status" value="1"/>
</dbReference>
<feature type="transmembrane region" description="Helical" evidence="9">
    <location>
        <begin position="378"/>
        <end position="399"/>
    </location>
</feature>
<dbReference type="Pfam" id="PF00375">
    <property type="entry name" value="SDF"/>
    <property type="match status" value="1"/>
</dbReference>
<accession>A0A9P1J7D6</accession>
<feature type="transmembrane region" description="Helical" evidence="9">
    <location>
        <begin position="238"/>
        <end position="259"/>
    </location>
</feature>
<dbReference type="InterPro" id="IPR001991">
    <property type="entry name" value="Na-dicarboxylate_symporter"/>
</dbReference>
<evidence type="ECO:0000256" key="4">
    <source>
        <dbReference type="ARBA" id="ARBA00022692"/>
    </source>
</evidence>
<comment type="similarity">
    <text evidence="2 9">Belongs to the dicarboxylate/amino acid:cation symporter (DAACS) (TC 2.A.23) family.</text>
</comment>
<evidence type="ECO:0000313" key="12">
    <source>
        <dbReference type="Proteomes" id="UP001152747"/>
    </source>
</evidence>
<evidence type="ECO:0000256" key="3">
    <source>
        <dbReference type="ARBA" id="ARBA00022448"/>
    </source>
</evidence>
<dbReference type="Proteomes" id="UP001152747">
    <property type="component" value="Unassembled WGS sequence"/>
</dbReference>
<dbReference type="InterPro" id="IPR036458">
    <property type="entry name" value="Na:dicarbo_symporter_sf"/>
</dbReference>
<feature type="transmembrane region" description="Helical" evidence="9">
    <location>
        <begin position="198"/>
        <end position="217"/>
    </location>
</feature>
<dbReference type="Gene3D" id="1.10.3860.10">
    <property type="entry name" value="Sodium:dicarboxylate symporter"/>
    <property type="match status" value="1"/>
</dbReference>
<feature type="transmembrane region" description="Helical" evidence="9">
    <location>
        <begin position="83"/>
        <end position="107"/>
    </location>
</feature>
<comment type="caution">
    <text evidence="11">The sequence shown here is derived from an EMBL/GenBank/DDBJ whole genome shotgun (WGS) entry which is preliminary data.</text>
</comment>
<keyword evidence="5 9" id="KW-0769">Symport</keyword>
<feature type="transmembrane region" description="Helical" evidence="9">
    <location>
        <begin position="271"/>
        <end position="298"/>
    </location>
</feature>
<proteinExistence type="inferred from homology"/>
<dbReference type="SUPFAM" id="SSF118215">
    <property type="entry name" value="Proton glutamate symport protein"/>
    <property type="match status" value="1"/>
</dbReference>
<evidence type="ECO:0000256" key="10">
    <source>
        <dbReference type="SAM" id="MobiDB-lite"/>
    </source>
</evidence>
<keyword evidence="6 9" id="KW-1133">Transmembrane helix</keyword>
<dbReference type="InterPro" id="IPR050746">
    <property type="entry name" value="DAACS"/>
</dbReference>
<evidence type="ECO:0000256" key="8">
    <source>
        <dbReference type="ARBA" id="ARBA00023180"/>
    </source>
</evidence>
<evidence type="ECO:0000256" key="9">
    <source>
        <dbReference type="RuleBase" id="RU361216"/>
    </source>
</evidence>
<evidence type="ECO:0000256" key="5">
    <source>
        <dbReference type="ARBA" id="ARBA00022847"/>
    </source>
</evidence>
<evidence type="ECO:0000256" key="1">
    <source>
        <dbReference type="ARBA" id="ARBA00004141"/>
    </source>
</evidence>
<dbReference type="PRINTS" id="PR00173">
    <property type="entry name" value="EDTRNSPORT"/>
</dbReference>
<gene>
    <name evidence="11" type="ORF">CAMP_LOCUS18936</name>
</gene>
<feature type="transmembrane region" description="Helical" evidence="9">
    <location>
        <begin position="49"/>
        <end position="71"/>
    </location>
</feature>
<protein>
    <recommendedName>
        <fullName evidence="9">Amino acid transporter</fullName>
    </recommendedName>
</protein>
<dbReference type="AlphaFoldDB" id="A0A9P1J7D6"/>
<dbReference type="GO" id="GO:0015175">
    <property type="term" value="F:neutral L-amino acid transmembrane transporter activity"/>
    <property type="evidence" value="ECO:0007669"/>
    <property type="project" value="TreeGrafter"/>
</dbReference>
<feature type="compositionally biased region" description="Polar residues" evidence="10">
    <location>
        <begin position="478"/>
        <end position="489"/>
    </location>
</feature>
<keyword evidence="4 9" id="KW-0812">Transmembrane</keyword>
<organism evidence="11 12">
    <name type="scientific">Caenorhabditis angaria</name>
    <dbReference type="NCBI Taxonomy" id="860376"/>
    <lineage>
        <taxon>Eukaryota</taxon>
        <taxon>Metazoa</taxon>
        <taxon>Ecdysozoa</taxon>
        <taxon>Nematoda</taxon>
        <taxon>Chromadorea</taxon>
        <taxon>Rhabditida</taxon>
        <taxon>Rhabditina</taxon>
        <taxon>Rhabditomorpha</taxon>
        <taxon>Rhabditoidea</taxon>
        <taxon>Rhabditidae</taxon>
        <taxon>Peloderinae</taxon>
        <taxon>Caenorhabditis</taxon>
    </lineage>
</organism>
<sequence length="507" mass="54602">MAKLSKDNLLLIFTVLGVVVGIGLGLSLRDPEKVWSKRHLSYLRFPGDLFVQMLKMLILPMIMSSIISSLASLESGTAGKLGVVSMTYYTLTTFSAVFLGIVLVTVIKPGKWVQTDVTALVGNVKTTPCVATAVDTIIDLMKSCFPENLIEATFRSQKMCLKFFNGTEEIPPEIAMVLSPEERALFTEVPEKITSDGMNILGLVVFSVALGIVIGVIGEDGKPLKNFFKSLEACSMQLISWVIMYSPIGITFLIASQIVGMKDPGQELHRLMGYVITVILGLAIHAFIIIPLLCVVLARRNPLKFVGGMAQALLTALATSSSSATLPLSIKCCEENNGIDPRVTRFVLPLGATINMDGTALYEAVAAIYISQCVGNDLSLGQVILVSLTATLASIGAAGIPQAGIVTMIMVLIAIGLPTNLFILIFPVDFMLDRLRTTVNVHGDSIATAVIERLCEKSLQKDHRENAGEDSGVRESNDQGYSMLSTNASPDPKRITIGNNCENSHML</sequence>
<reference evidence="11" key="1">
    <citation type="submission" date="2022-11" db="EMBL/GenBank/DDBJ databases">
        <authorList>
            <person name="Kikuchi T."/>
        </authorList>
    </citation>
    <scope>NUCLEOTIDE SEQUENCE</scope>
    <source>
        <strain evidence="11">PS1010</strain>
    </source>
</reference>
<dbReference type="PROSITE" id="PS00713">
    <property type="entry name" value="NA_DICARBOXYL_SYMP_1"/>
    <property type="match status" value="1"/>
</dbReference>
<feature type="transmembrane region" description="Helical" evidence="9">
    <location>
        <begin position="405"/>
        <end position="426"/>
    </location>
</feature>
<keyword evidence="3 9" id="KW-0813">Transport</keyword>
<feature type="compositionally biased region" description="Polar residues" evidence="10">
    <location>
        <begin position="497"/>
        <end position="507"/>
    </location>
</feature>
<evidence type="ECO:0000313" key="11">
    <source>
        <dbReference type="EMBL" id="CAI5456299.1"/>
    </source>
</evidence>
<comment type="subcellular location">
    <subcellularLocation>
        <location evidence="1 9">Membrane</location>
        <topology evidence="1 9">Multi-pass membrane protein</topology>
    </subcellularLocation>
</comment>
<name>A0A9P1J7D6_9PELO</name>
<feature type="compositionally biased region" description="Basic and acidic residues" evidence="10">
    <location>
        <begin position="461"/>
        <end position="477"/>
    </location>
</feature>
<evidence type="ECO:0000256" key="7">
    <source>
        <dbReference type="ARBA" id="ARBA00023136"/>
    </source>
</evidence>
<keyword evidence="7 9" id="KW-0472">Membrane</keyword>
<evidence type="ECO:0000256" key="2">
    <source>
        <dbReference type="ARBA" id="ARBA00006148"/>
    </source>
</evidence>
<dbReference type="OrthoDB" id="5877963at2759"/>